<evidence type="ECO:0008006" key="5">
    <source>
        <dbReference type="Google" id="ProtNLM"/>
    </source>
</evidence>
<dbReference type="GO" id="GO:0005886">
    <property type="term" value="C:plasma membrane"/>
    <property type="evidence" value="ECO:0000318"/>
    <property type="project" value="GO_Central"/>
</dbReference>
<dbReference type="OMA" id="XNSSHEL"/>
<feature type="binding site" evidence="2">
    <location>
        <begin position="369"/>
        <end position="371"/>
    </location>
    <ligand>
        <name>L-glutamate</name>
        <dbReference type="ChEBI" id="CHEBI:29985"/>
    </ligand>
</feature>
<feature type="non-terminal residue" evidence="3">
    <location>
        <position position="372"/>
    </location>
</feature>
<name>A7T0I9_NEMVE</name>
<dbReference type="Proteomes" id="UP000001593">
    <property type="component" value="Unassembled WGS sequence"/>
</dbReference>
<dbReference type="GO" id="GO:0036374">
    <property type="term" value="F:glutathione hydrolase activity"/>
    <property type="evidence" value="ECO:0000318"/>
    <property type="project" value="GO_Central"/>
</dbReference>
<accession>A7T0I9</accession>
<dbReference type="Gene3D" id="1.10.246.130">
    <property type="match status" value="1"/>
</dbReference>
<dbReference type="GO" id="GO:0006751">
    <property type="term" value="P:glutathione catabolic process"/>
    <property type="evidence" value="ECO:0000318"/>
    <property type="project" value="GO_Central"/>
</dbReference>
<proteinExistence type="predicted"/>
<dbReference type="InterPro" id="IPR029055">
    <property type="entry name" value="Ntn_hydrolases_N"/>
</dbReference>
<feature type="active site" description="Nucleophile" evidence="1">
    <location>
        <position position="351"/>
    </location>
</feature>
<evidence type="ECO:0000313" key="4">
    <source>
        <dbReference type="Proteomes" id="UP000001593"/>
    </source>
</evidence>
<evidence type="ECO:0000256" key="2">
    <source>
        <dbReference type="PIRSR" id="PIRSR600101-2"/>
    </source>
</evidence>
<protein>
    <recommendedName>
        <fullName evidence="5">Gamma-glutamyltransferase</fullName>
    </recommendedName>
</protein>
<organism evidence="3 4">
    <name type="scientific">Nematostella vectensis</name>
    <name type="common">Starlet sea anemone</name>
    <dbReference type="NCBI Taxonomy" id="45351"/>
    <lineage>
        <taxon>Eukaryota</taxon>
        <taxon>Metazoa</taxon>
        <taxon>Cnidaria</taxon>
        <taxon>Anthozoa</taxon>
        <taxon>Hexacorallia</taxon>
        <taxon>Actiniaria</taxon>
        <taxon>Edwardsiidae</taxon>
        <taxon>Nematostella</taxon>
    </lineage>
</organism>
<dbReference type="SUPFAM" id="SSF56235">
    <property type="entry name" value="N-terminal nucleophile aminohydrolases (Ntn hydrolases)"/>
    <property type="match status" value="1"/>
</dbReference>
<dbReference type="PRINTS" id="PR01210">
    <property type="entry name" value="GGTRANSPTASE"/>
</dbReference>
<evidence type="ECO:0000313" key="3">
    <source>
        <dbReference type="EMBL" id="EDO30521.1"/>
    </source>
</evidence>
<dbReference type="STRING" id="45351.A7T0I9"/>
<dbReference type="Pfam" id="PF01019">
    <property type="entry name" value="G_glu_transpept"/>
    <property type="match status" value="1"/>
</dbReference>
<reference evidence="3 4" key="1">
    <citation type="journal article" date="2007" name="Science">
        <title>Sea anemone genome reveals ancestral eumetazoan gene repertoire and genomic organization.</title>
        <authorList>
            <person name="Putnam N.H."/>
            <person name="Srivastava M."/>
            <person name="Hellsten U."/>
            <person name="Dirks B."/>
            <person name="Chapman J."/>
            <person name="Salamov A."/>
            <person name="Terry A."/>
            <person name="Shapiro H."/>
            <person name="Lindquist E."/>
            <person name="Kapitonov V.V."/>
            <person name="Jurka J."/>
            <person name="Genikhovich G."/>
            <person name="Grigoriev I.V."/>
            <person name="Lucas S.M."/>
            <person name="Steele R.E."/>
            <person name="Finnerty J.R."/>
            <person name="Technau U."/>
            <person name="Martindale M.Q."/>
            <person name="Rokhsar D.S."/>
        </authorList>
    </citation>
    <scope>NUCLEOTIDE SEQUENCE [LARGE SCALE GENOMIC DNA]</scope>
    <source>
        <strain evidence="4">CH2 X CH6</strain>
    </source>
</reference>
<keyword evidence="4" id="KW-1185">Reference proteome</keyword>
<dbReference type="AlphaFoldDB" id="A7T0I9"/>
<dbReference type="PhylomeDB" id="A7T0I9"/>
<sequence>SEIGRDIMHKKNGSAVDGAVAALFCIGIINMHSAGIGGGGFITVYNRSSMSAEVFDFREEAPGASNTTMYINSSLSSTVGECASAVAVPGEVKGFHAAWMKYGRLPWKQLVQPAIDLAANGFPLGAHLYYAMTRKSVKKLIMDPKMGISEILVNEKGELRQLGELIKLPKLANTLKRIRDDPESFYKGDLARDIVRDIQSNGGIITLDDMANYKVKVKKPLESTLGKYHWYSVPPPGSGAILGLILNILQGYNFTAADRHGDANSTLTYHRIVEAFKFAYAYRALLGDEDFYDLKEASTRPFLLGPNCLTLANITNPAFAESLRQKILDNQTFTNFSHYGNFFSTPDDAGTSHLSLLAPNGDAVSATTTINL</sequence>
<dbReference type="InterPro" id="IPR000101">
    <property type="entry name" value="GGT_peptidase"/>
</dbReference>
<dbReference type="InterPro" id="IPR043138">
    <property type="entry name" value="GGT_lsub"/>
</dbReference>
<dbReference type="FunFam" id="1.10.246.130:FF:000001">
    <property type="entry name" value="Gamma-glutamyltransferase 5 isoform 1"/>
    <property type="match status" value="1"/>
</dbReference>
<dbReference type="PANTHER" id="PTHR11686:SF9">
    <property type="entry name" value="RE13973P"/>
    <property type="match status" value="1"/>
</dbReference>
<dbReference type="HOGENOM" id="CLU_014813_2_0_1"/>
<dbReference type="EMBL" id="DS470031">
    <property type="protein sequence ID" value="EDO30521.1"/>
    <property type="molecule type" value="Genomic_DNA"/>
</dbReference>
<gene>
    <name evidence="3" type="ORF">NEMVEDRAFT_v1g140489</name>
</gene>
<feature type="binding site" evidence="2">
    <location>
        <position position="58"/>
    </location>
    <ligand>
        <name>L-glutamate</name>
        <dbReference type="ChEBI" id="CHEBI:29985"/>
    </ligand>
</feature>
<dbReference type="eggNOG" id="KOG2410">
    <property type="taxonomic scope" value="Eukaryota"/>
</dbReference>
<dbReference type="InParanoid" id="A7T0I9"/>
<dbReference type="PANTHER" id="PTHR11686">
    <property type="entry name" value="GAMMA GLUTAMYL TRANSPEPTIDASE"/>
    <property type="match status" value="1"/>
</dbReference>
<evidence type="ECO:0000256" key="1">
    <source>
        <dbReference type="PIRSR" id="PIRSR600101-1"/>
    </source>
</evidence>